<dbReference type="Gene3D" id="2.60.120.380">
    <property type="match status" value="3"/>
</dbReference>
<dbReference type="Gene3D" id="2.60.40.740">
    <property type="match status" value="1"/>
</dbReference>
<dbReference type="OrthoDB" id="975384at2"/>
<dbReference type="InterPro" id="IPR002884">
    <property type="entry name" value="P_dom"/>
</dbReference>
<protein>
    <submittedName>
        <fullName evidence="7">T9SS type A sorting domain-containing protein</fullName>
    </submittedName>
</protein>
<evidence type="ECO:0000259" key="5">
    <source>
        <dbReference type="PROSITE" id="PS50853"/>
    </source>
</evidence>
<evidence type="ECO:0000313" key="7">
    <source>
        <dbReference type="EMBL" id="TYA59706.1"/>
    </source>
</evidence>
<sequence length="1216" mass="127022">MKKNNIFLRGITLSLCLFSLTIYGQTFNGSGSSDDIERCPTTGSGSEFTINVSGVSAGFALSEVGVDITHTWNVDIDMTLISPAGTEIDLSSDNGGGSGSLGYDCSFRDDAATSITSASGPLVTGIYSPEEALANMGTETNGTWTLYICDDAGGDVGNLNSWSLTFIEPPCFAATGVTTSFIADNCGYVDVNITTVNDAVSITDGINSWAISGPGITQVGPFAEGETVNLSIIHDVSDCNFDLDEFDYSCPPANDSCANAIPLDCDTSVSGSTVAATNQDIGTCVTALGAGPGVWYTIMGTGDDITIDTEGSDFDTKLGVFEGSCNSLVCVDGDDDGGSGTLSELTFSSTEGVTYYIYVTGFLQNTGNYVLNVDCACKASMNECAIVYTSFGPAASTDLTVVAEYGVEPYTYDWSDGQSGQTITVAPTSTQVYSVLVTDAEGCTSTAVTNVLVSDIDITCPNNNNSVKVTLCHDGQEICVSENAVQAHLNHGDFLGSCNPDFDCSTAPLCDAALKVPEPEATNISTEIEIVWSAASGLVNGYYLSVGTTLGGTDILNAVDVGNTLEYDLSGLLDFETTYHVNVVAYNNNGVPTNCQASDYFTTEESPCNQAQFTECGQTYSGSTVGLPVQNGLSCDISLDTSGGAWYLFIGNGDEITMDTNGSNFDTRLGVFSGTCDALVCVAGDDDDGDSTQSLLTFISAPGTPYFVYVTGYSSNEGDYVLNITCVPPPTCDDGIQNGNETGVDCGGPDCEECPPLPGQNCDNAEVVACGDTISASTVGYPVHPELSSCSTILDNAGGRFYKFVGTGDNVTIDTNGSGIDTVLGLFSGSCNALTCVDSDDDGGSGTRSLINFVSVLGTDYYIYVSGFSGTGSINLNVTCVPPPPECNDNEVTVVINTDSFSDTDPNTWVIRNDSDNSIVAEGNNLPESSTITDILCLPDGCYTFTINDGWGDGIFQDPAYVISDSNGVLVSGSGYDFDYSVSESFCIPPPPPAPGEACSTATALVCGVTTSATTVGTTGSDTVTGGCSMSAYGKWFTFVGSGSSTTVTTVAASGYDHEMSISRGTCGSLVNVTCRDIGGSGGTETYTFTSIAGTTYYVYVAQWLSSSTATGNFTINVTSCQTAIMPNPTNTEVSWSMYPNPATRGEVQLDLTNYLNQDVNIQMMDYSGKTLMNKAEPNLQNPKYRVNTQNMPSGMYFVRVVTESGTSIKKLIIAN</sequence>
<feature type="domain" description="Fibronectin type-III" evidence="5">
    <location>
        <begin position="513"/>
        <end position="606"/>
    </location>
</feature>
<dbReference type="InterPro" id="IPR008979">
    <property type="entry name" value="Galactose-bd-like_sf"/>
</dbReference>
<evidence type="ECO:0000256" key="1">
    <source>
        <dbReference type="ARBA" id="ARBA00022670"/>
    </source>
</evidence>
<dbReference type="NCBIfam" id="TIGR04183">
    <property type="entry name" value="Por_Secre_tail"/>
    <property type="match status" value="1"/>
</dbReference>
<feature type="chain" id="PRO_5022854917" evidence="4">
    <location>
        <begin position="25"/>
        <end position="1216"/>
    </location>
</feature>
<dbReference type="Gene3D" id="2.60.120.260">
    <property type="entry name" value="Galactose-binding domain-like"/>
    <property type="match status" value="1"/>
</dbReference>
<dbReference type="Gene3D" id="2.60.40.10">
    <property type="entry name" value="Immunoglobulins"/>
    <property type="match status" value="1"/>
</dbReference>
<dbReference type="InterPro" id="IPR003961">
    <property type="entry name" value="FN3_dom"/>
</dbReference>
<evidence type="ECO:0000313" key="8">
    <source>
        <dbReference type="Proteomes" id="UP000324550"/>
    </source>
</evidence>
<dbReference type="Pfam" id="PF18962">
    <property type="entry name" value="Por_Secre_tail"/>
    <property type="match status" value="1"/>
</dbReference>
<dbReference type="SUPFAM" id="SSF49785">
    <property type="entry name" value="Galactose-binding domain-like"/>
    <property type="match status" value="1"/>
</dbReference>
<dbReference type="SUPFAM" id="SSF49265">
    <property type="entry name" value="Fibronectin type III"/>
    <property type="match status" value="1"/>
</dbReference>
<dbReference type="InterPro" id="IPR036116">
    <property type="entry name" value="FN3_sf"/>
</dbReference>
<dbReference type="InterPro" id="IPR026444">
    <property type="entry name" value="Secre_tail"/>
</dbReference>
<dbReference type="CDD" id="cd00063">
    <property type="entry name" value="FN3"/>
    <property type="match status" value="1"/>
</dbReference>
<dbReference type="PROSITE" id="PS51829">
    <property type="entry name" value="P_HOMO_B"/>
    <property type="match status" value="1"/>
</dbReference>
<keyword evidence="3" id="KW-0378">Hydrolase</keyword>
<feature type="signal peptide" evidence="4">
    <location>
        <begin position="1"/>
        <end position="24"/>
    </location>
</feature>
<organism evidence="7 8">
    <name type="scientific">Formosa maritima</name>
    <dbReference type="NCBI Taxonomy" id="2592046"/>
    <lineage>
        <taxon>Bacteria</taxon>
        <taxon>Pseudomonadati</taxon>
        <taxon>Bacteroidota</taxon>
        <taxon>Flavobacteriia</taxon>
        <taxon>Flavobacteriales</taxon>
        <taxon>Flavobacteriaceae</taxon>
        <taxon>Formosa</taxon>
    </lineage>
</organism>
<name>A0A5D0GLH2_9FLAO</name>
<evidence type="ECO:0000256" key="3">
    <source>
        <dbReference type="ARBA" id="ARBA00022801"/>
    </source>
</evidence>
<keyword evidence="8" id="KW-1185">Reference proteome</keyword>
<dbReference type="AlphaFoldDB" id="A0A5D0GLH2"/>
<dbReference type="PROSITE" id="PS50853">
    <property type="entry name" value="FN3"/>
    <property type="match status" value="1"/>
</dbReference>
<reference evidence="7 8" key="1">
    <citation type="submission" date="2019-08" db="EMBL/GenBank/DDBJ databases">
        <title>Formosa sediminis sp. nov., isolated from marine sediment.</title>
        <authorList>
            <person name="Cao W.R."/>
        </authorList>
    </citation>
    <scope>NUCLEOTIDE SEQUENCE [LARGE SCALE GENOMIC DNA]</scope>
    <source>
        <strain evidence="7 8">1494</strain>
    </source>
</reference>
<dbReference type="InterPro" id="IPR013783">
    <property type="entry name" value="Ig-like_fold"/>
</dbReference>
<comment type="caution">
    <text evidence="7">The sequence shown here is derived from an EMBL/GenBank/DDBJ whole genome shotgun (WGS) entry which is preliminary data.</text>
</comment>
<dbReference type="GO" id="GO:0006508">
    <property type="term" value="P:proteolysis"/>
    <property type="evidence" value="ECO:0007669"/>
    <property type="project" value="UniProtKB-KW"/>
</dbReference>
<dbReference type="Pfam" id="PF01483">
    <property type="entry name" value="P_proprotein"/>
    <property type="match status" value="1"/>
</dbReference>
<dbReference type="RefSeq" id="WP_148452426.1">
    <property type="nucleotide sequence ID" value="NZ_VSFC01000005.1"/>
</dbReference>
<evidence type="ECO:0000256" key="2">
    <source>
        <dbReference type="ARBA" id="ARBA00022729"/>
    </source>
</evidence>
<dbReference type="Proteomes" id="UP000324550">
    <property type="component" value="Unassembled WGS sequence"/>
</dbReference>
<dbReference type="EMBL" id="VSFC01000005">
    <property type="protein sequence ID" value="TYA59706.1"/>
    <property type="molecule type" value="Genomic_DNA"/>
</dbReference>
<evidence type="ECO:0000259" key="6">
    <source>
        <dbReference type="PROSITE" id="PS51829"/>
    </source>
</evidence>
<evidence type="ECO:0000256" key="4">
    <source>
        <dbReference type="SAM" id="SignalP"/>
    </source>
</evidence>
<dbReference type="GO" id="GO:0004252">
    <property type="term" value="F:serine-type endopeptidase activity"/>
    <property type="evidence" value="ECO:0007669"/>
    <property type="project" value="InterPro"/>
</dbReference>
<gene>
    <name evidence="7" type="ORF">FVF61_01235</name>
</gene>
<accession>A0A5D0GLH2</accession>
<proteinExistence type="predicted"/>
<keyword evidence="2 4" id="KW-0732">Signal</keyword>
<keyword evidence="1" id="KW-0645">Protease</keyword>
<feature type="domain" description="P/Homo B" evidence="6">
    <location>
        <begin position="21"/>
        <end position="180"/>
    </location>
</feature>